<protein>
    <submittedName>
        <fullName evidence="1">Uncharacterized protein</fullName>
    </submittedName>
</protein>
<evidence type="ECO:0000313" key="1">
    <source>
        <dbReference type="EMBL" id="QWY26484.1"/>
    </source>
</evidence>
<accession>A0A8F3HTE7</accession>
<dbReference type="EMBL" id="MZ244211">
    <property type="protein sequence ID" value="QWY26484.1"/>
    <property type="molecule type" value="Genomic_DNA"/>
</dbReference>
<proteinExistence type="predicted"/>
<organism evidence="1">
    <name type="scientific">Ranid herpesvirus 4</name>
    <dbReference type="NCBI Taxonomy" id="2849006"/>
    <lineage>
        <taxon>Viruses</taxon>
        <taxon>Duplodnaviria</taxon>
        <taxon>Heunggongvirae</taxon>
        <taxon>Peploviricota</taxon>
        <taxon>Herviviricetes</taxon>
        <taxon>Herpesvirales</taxon>
    </lineage>
</organism>
<reference evidence="1" key="1">
    <citation type="journal article" date="2021" name="Viruses">
        <title>Discovery and Characterization of Actively Replicating DNA and Retro-Transcribing Viruses in Lower Vertebrate Hosts Based on RNA Sequencing.</title>
        <authorList>
            <person name="Chen X.X."/>
            <person name="Wu W.C."/>
            <person name="Shi M."/>
        </authorList>
    </citation>
    <scope>NUCLEOTIDE SEQUENCE</scope>
    <source>
        <strain evidence="1">Cxx6</strain>
    </source>
</reference>
<name>A0A8F3HTE7_9VIRU</name>
<sequence>MAEEDMLERIKQQRLRLQESQTTCDNILNLVTPDNTPASKQPSLQCMLNSGHGSDFVLSAMFQPEHFKATYIHNSRLMDCAICLKSMQEPTRWADALFAVSELPTDQAVRLLSEQNFIVTHEDILFHRSHYQASEDPVTAHMHMMNNIITQEYEKYLTMQQFQFVKVEKDDVSTIVPNLQMQASSNTQFKNLFSAIKLYMEMNKDKHK</sequence>
<reference evidence="1" key="2">
    <citation type="submission" date="2021-04" db="EMBL/GenBank/DDBJ databases">
        <authorList>
            <person name="Chen X."/>
            <person name="Shi M."/>
            <person name="Wu W."/>
        </authorList>
    </citation>
    <scope>NUCLEOTIDE SEQUENCE</scope>
    <source>
        <strain evidence="1">Cxx6</strain>
    </source>
</reference>